<reference evidence="1" key="1">
    <citation type="submission" date="2022-10" db="EMBL/GenBank/DDBJ databases">
        <title>WGS of marine actinomycetes from Thailand.</title>
        <authorList>
            <person name="Thawai C."/>
        </authorList>
    </citation>
    <scope>NUCLEOTIDE SEQUENCE</scope>
    <source>
        <strain evidence="1">SW21</strain>
    </source>
</reference>
<gene>
    <name evidence="1" type="ORF">OSB52_21595</name>
</gene>
<evidence type="ECO:0000313" key="1">
    <source>
        <dbReference type="EMBL" id="MCX2966674.1"/>
    </source>
</evidence>
<dbReference type="AlphaFoldDB" id="A0A9X3I7K4"/>
<comment type="caution">
    <text evidence="1">The sequence shown here is derived from an EMBL/GenBank/DDBJ whole genome shotgun (WGS) entry which is preliminary data.</text>
</comment>
<proteinExistence type="predicted"/>
<keyword evidence="2" id="KW-1185">Reference proteome</keyword>
<sequence>MVIAPVEIKVNVASPVTDSLVALDLLDSPPLWRDMWFAEARARDDVGALPLLAGRLTIRLRSGDRDDVTVGVRPCDTDRLVGRWRAPFEETHFSYRLERDWCGERREVAAAAISRRPPGSVATALRDGADPAHILDAAQRQFVVTCTPRGIPIDHLGTLGPVTCQTWPEVDLDGCSVQVERWSVADVDLLELAVRLQPHPGETAAQFEVRAMSAHRAIRATVTRRALSIADFRESKTHRVMTALRATS</sequence>
<organism evidence="1 2">
    <name type="scientific">Gordonia aquimaris</name>
    <dbReference type="NCBI Taxonomy" id="2984863"/>
    <lineage>
        <taxon>Bacteria</taxon>
        <taxon>Bacillati</taxon>
        <taxon>Actinomycetota</taxon>
        <taxon>Actinomycetes</taxon>
        <taxon>Mycobacteriales</taxon>
        <taxon>Gordoniaceae</taxon>
        <taxon>Gordonia</taxon>
    </lineage>
</organism>
<dbReference type="Proteomes" id="UP001143347">
    <property type="component" value="Unassembled WGS sequence"/>
</dbReference>
<evidence type="ECO:0000313" key="2">
    <source>
        <dbReference type="Proteomes" id="UP001143347"/>
    </source>
</evidence>
<accession>A0A9X3I7K4</accession>
<name>A0A9X3I7K4_9ACTN</name>
<dbReference type="EMBL" id="JAPKFM010000030">
    <property type="protein sequence ID" value="MCX2966674.1"/>
    <property type="molecule type" value="Genomic_DNA"/>
</dbReference>
<dbReference type="RefSeq" id="WP_266063456.1">
    <property type="nucleotide sequence ID" value="NZ_JAPKFM010000030.1"/>
</dbReference>
<protein>
    <submittedName>
        <fullName evidence="1">Uncharacterized protein</fullName>
    </submittedName>
</protein>